<evidence type="ECO:0000313" key="3">
    <source>
        <dbReference type="Proteomes" id="UP000816034"/>
    </source>
</evidence>
<gene>
    <name evidence="2" type="ORF">C9374_014182</name>
</gene>
<dbReference type="AlphaFoldDB" id="A0AA88KV55"/>
<organism evidence="2 3">
    <name type="scientific">Naegleria lovaniensis</name>
    <name type="common">Amoeba</name>
    <dbReference type="NCBI Taxonomy" id="51637"/>
    <lineage>
        <taxon>Eukaryota</taxon>
        <taxon>Discoba</taxon>
        <taxon>Heterolobosea</taxon>
        <taxon>Tetramitia</taxon>
        <taxon>Eutetramitia</taxon>
        <taxon>Vahlkampfiidae</taxon>
        <taxon>Naegleria</taxon>
    </lineage>
</organism>
<feature type="coiled-coil region" evidence="1">
    <location>
        <begin position="295"/>
        <end position="329"/>
    </location>
</feature>
<evidence type="ECO:0000256" key="1">
    <source>
        <dbReference type="SAM" id="Coils"/>
    </source>
</evidence>
<evidence type="ECO:0000313" key="2">
    <source>
        <dbReference type="EMBL" id="KAG2389622.1"/>
    </source>
</evidence>
<protein>
    <submittedName>
        <fullName evidence="2">Uncharacterized protein</fullName>
    </submittedName>
</protein>
<name>A0AA88KV55_NAELO</name>
<keyword evidence="1" id="KW-0175">Coiled coil</keyword>
<comment type="caution">
    <text evidence="2">The sequence shown here is derived from an EMBL/GenBank/DDBJ whole genome shotgun (WGS) entry which is preliminary data.</text>
</comment>
<keyword evidence="3" id="KW-1185">Reference proteome</keyword>
<sequence>MEKQRILWMNSYLGFNREEQEMLNKMDFRAFDTRRLDREILEQVSRDVRERFQQQEGQVHVGHSAPRSLMLAMGTLAFPLVVCLTPFHTLTYPVSALFDHLMSKTRTEANDDMMTTESIKSDFNNHRKHDLNDDTHDEIVHHSDMTFGEHVMNYLSFMGQLYKEISRVPQSFCERVVENWKISSKEWKERENYSFLRLAVTNGMDIFTQEELNSINTLIGDAEFYDNLQKYCTRYESSSASIFHARRSTTFGHEYKWWASLALAKSALVWYCNNDHEQIKNYSDDERQREQKRRAQFALENLQKAQLLIKDLIESSQTHNENITELERMDTLLEQNIEIVKNHLERAHHHQQQQASS</sequence>
<accession>A0AA88KV55</accession>
<dbReference type="GeneID" id="68106635"/>
<dbReference type="EMBL" id="PYSW02000007">
    <property type="protein sequence ID" value="KAG2389622.1"/>
    <property type="molecule type" value="Genomic_DNA"/>
</dbReference>
<reference evidence="2 3" key="1">
    <citation type="journal article" date="2018" name="BMC Genomics">
        <title>The genome of Naegleria lovaniensis, the basis for a comparative approach to unravel pathogenicity factors of the human pathogenic amoeba N. fowleri.</title>
        <authorList>
            <person name="Liechti N."/>
            <person name="Schurch N."/>
            <person name="Bruggmann R."/>
            <person name="Wittwer M."/>
        </authorList>
    </citation>
    <scope>NUCLEOTIDE SEQUENCE [LARGE SCALE GENOMIC DNA]</scope>
    <source>
        <strain evidence="2 3">ATCC 30569</strain>
    </source>
</reference>
<dbReference type="Proteomes" id="UP000816034">
    <property type="component" value="Unassembled WGS sequence"/>
</dbReference>
<proteinExistence type="predicted"/>
<dbReference type="RefSeq" id="XP_044553614.1">
    <property type="nucleotide sequence ID" value="XM_044690141.1"/>
</dbReference>